<evidence type="ECO:0000313" key="2">
    <source>
        <dbReference type="Proteomes" id="UP001144978"/>
    </source>
</evidence>
<proteinExistence type="predicted"/>
<sequence>MWKDERVAKLKEHARAVLSRRPVACTRDGVAAVYEHGGRRWATRGGPTIPPPPVAPSFLSDTLAASSAAGSTDTAERRDLLRAAGPSCARYEPTRPCFYCRLAVLVGATGLGSAPTMASPTSPSETWQRSQPGYVVRKATASMTVLTSTSAAAVDPFPAQGISFVPH</sequence>
<dbReference type="Proteomes" id="UP001144978">
    <property type="component" value="Unassembled WGS sequence"/>
</dbReference>
<protein>
    <submittedName>
        <fullName evidence="1">Uncharacterized protein</fullName>
    </submittedName>
</protein>
<evidence type="ECO:0000313" key="1">
    <source>
        <dbReference type="EMBL" id="KAJ3003284.1"/>
    </source>
</evidence>
<organism evidence="1 2">
    <name type="scientific">Trametes sanguinea</name>
    <dbReference type="NCBI Taxonomy" id="158606"/>
    <lineage>
        <taxon>Eukaryota</taxon>
        <taxon>Fungi</taxon>
        <taxon>Dikarya</taxon>
        <taxon>Basidiomycota</taxon>
        <taxon>Agaricomycotina</taxon>
        <taxon>Agaricomycetes</taxon>
        <taxon>Polyporales</taxon>
        <taxon>Polyporaceae</taxon>
        <taxon>Trametes</taxon>
    </lineage>
</organism>
<reference evidence="1" key="1">
    <citation type="submission" date="2022-08" db="EMBL/GenBank/DDBJ databases">
        <title>Genome Sequence of Pycnoporus sanguineus.</title>
        <authorList>
            <person name="Buettner E."/>
        </authorList>
    </citation>
    <scope>NUCLEOTIDE SEQUENCE</scope>
    <source>
        <strain evidence="1">CG-C14</strain>
    </source>
</reference>
<accession>A0ACC1PY04</accession>
<keyword evidence="2" id="KW-1185">Reference proteome</keyword>
<dbReference type="EMBL" id="JANSHE010001319">
    <property type="protein sequence ID" value="KAJ3003284.1"/>
    <property type="molecule type" value="Genomic_DNA"/>
</dbReference>
<gene>
    <name evidence="1" type="ORF">NUW54_g5381</name>
</gene>
<comment type="caution">
    <text evidence="1">The sequence shown here is derived from an EMBL/GenBank/DDBJ whole genome shotgun (WGS) entry which is preliminary data.</text>
</comment>
<name>A0ACC1PY04_9APHY</name>